<sequence length="520" mass="56345">MQMLSGDPFSLSSSIGAFAPDPNPNPNPKLNPPPLPKKKRNLPGTPDPDAEVIALSPKSLMATNRFICEICNKGFQRDQNLQLHRRGHNLPWKLRQRSNKEVRKKVYICPEKTCVHHDPSRALGDLTGIKKHYSRKHGEKKWKCDKCSKKYAVQSDWKAHTKTCGTREYKCDCGTLFSRKDSFITHRAFCDALTEESARLTSVGTSDLNFKNEECVMNSNSQLSSAHGFGISQFGANGFRSEFDGMGMSMGGADQQIMRPNLSLWLNQLGNSGLYVSNSSSSGLPEINMQMPQPNNTFAPSSLSSYSPSIGKKGESSGSGNLVSVYNSESRSNQSKPASPMSATALLQKAAQLGSTRSSNPSIFSGSFGVMSSSSSQTTASLENNNADQIQNRNNNELNQVYHHQSMKQSENFSSSSSGVGGTLGISNNNNFSSLTHSSSSGLDELVSQSHGRQSNNKQVQLKLYPDSNNGEHGYTRDFLGMSGPGGVGAGSPFLPQELAKFASIASSMGMSQFPSSTTQ</sequence>
<dbReference type="Pfam" id="PF22996">
    <property type="entry name" value="C2H2-2nd_BIRD-IDD"/>
    <property type="match status" value="1"/>
</dbReference>
<dbReference type="Pfam" id="PF22995">
    <property type="entry name" value="C2CH-3rd_BIRD-IDD"/>
    <property type="match status" value="1"/>
</dbReference>
<evidence type="ECO:0000256" key="6">
    <source>
        <dbReference type="ARBA" id="ARBA00023125"/>
    </source>
</evidence>
<dbReference type="GO" id="GO:0008270">
    <property type="term" value="F:zinc ion binding"/>
    <property type="evidence" value="ECO:0007669"/>
    <property type="project" value="UniProtKB-KW"/>
</dbReference>
<evidence type="ECO:0000256" key="7">
    <source>
        <dbReference type="ARBA" id="ARBA00023163"/>
    </source>
</evidence>
<dbReference type="GO" id="GO:0003700">
    <property type="term" value="F:DNA-binding transcription factor activity"/>
    <property type="evidence" value="ECO:0007669"/>
    <property type="project" value="TreeGrafter"/>
</dbReference>
<dbReference type="Gene3D" id="3.30.160.60">
    <property type="entry name" value="Classic Zinc Finger"/>
    <property type="match status" value="2"/>
</dbReference>
<evidence type="ECO:0000313" key="11">
    <source>
        <dbReference type="EMBL" id="KAK4281471.1"/>
    </source>
</evidence>
<evidence type="ECO:0000259" key="10">
    <source>
        <dbReference type="PROSITE" id="PS50157"/>
    </source>
</evidence>
<comment type="caution">
    <text evidence="11">The sequence shown here is derived from an EMBL/GenBank/DDBJ whole genome shotgun (WGS) entry which is preliminary data.</text>
</comment>
<dbReference type="InterPro" id="IPR036236">
    <property type="entry name" value="Znf_C2H2_sf"/>
</dbReference>
<dbReference type="InterPro" id="IPR055186">
    <property type="entry name" value="C2H2-2nd_BIRD-IDD"/>
</dbReference>
<dbReference type="InterPro" id="IPR013087">
    <property type="entry name" value="Znf_C2H2_type"/>
</dbReference>
<dbReference type="Pfam" id="PF22992">
    <property type="entry name" value="C2CH-4th_BIRD-IDD"/>
    <property type="match status" value="1"/>
</dbReference>
<evidence type="ECO:0000256" key="2">
    <source>
        <dbReference type="ARBA" id="ARBA00022737"/>
    </source>
</evidence>
<dbReference type="GO" id="GO:0003677">
    <property type="term" value="F:DNA binding"/>
    <property type="evidence" value="ECO:0007669"/>
    <property type="project" value="UniProtKB-KW"/>
</dbReference>
<feature type="compositionally biased region" description="Low complexity" evidence="9">
    <location>
        <begin position="300"/>
        <end position="320"/>
    </location>
</feature>
<keyword evidence="2" id="KW-0677">Repeat</keyword>
<reference evidence="11" key="1">
    <citation type="submission" date="2023-10" db="EMBL/GenBank/DDBJ databases">
        <title>Chromosome-level genome of the transformable northern wattle, Acacia crassicarpa.</title>
        <authorList>
            <person name="Massaro I."/>
            <person name="Sinha N.R."/>
            <person name="Poethig S."/>
            <person name="Leichty A.R."/>
        </authorList>
    </citation>
    <scope>NUCLEOTIDE SEQUENCE</scope>
    <source>
        <strain evidence="11">Acra3RX</strain>
        <tissue evidence="11">Leaf</tissue>
    </source>
</reference>
<evidence type="ECO:0000256" key="8">
    <source>
        <dbReference type="PROSITE-ProRule" id="PRU00042"/>
    </source>
</evidence>
<keyword evidence="3 8" id="KW-0863">Zinc-finger</keyword>
<evidence type="ECO:0000256" key="4">
    <source>
        <dbReference type="ARBA" id="ARBA00022833"/>
    </source>
</evidence>
<keyword evidence="7" id="KW-0804">Transcription</keyword>
<dbReference type="SUPFAM" id="SSF57667">
    <property type="entry name" value="beta-beta-alpha zinc fingers"/>
    <property type="match status" value="1"/>
</dbReference>
<name>A0AAE1N2B2_9FABA</name>
<keyword evidence="12" id="KW-1185">Reference proteome</keyword>
<evidence type="ECO:0000256" key="3">
    <source>
        <dbReference type="ARBA" id="ARBA00022771"/>
    </source>
</evidence>
<dbReference type="Proteomes" id="UP001293593">
    <property type="component" value="Unassembled WGS sequence"/>
</dbReference>
<dbReference type="InterPro" id="IPR031140">
    <property type="entry name" value="IDD1-16"/>
</dbReference>
<evidence type="ECO:0000256" key="1">
    <source>
        <dbReference type="ARBA" id="ARBA00022723"/>
    </source>
</evidence>
<dbReference type="PANTHER" id="PTHR10593">
    <property type="entry name" value="SERINE/THREONINE-PROTEIN KINASE RIO"/>
    <property type="match status" value="1"/>
</dbReference>
<keyword evidence="5" id="KW-0805">Transcription regulation</keyword>
<feature type="region of interest" description="Disordered" evidence="9">
    <location>
        <begin position="1"/>
        <end position="50"/>
    </location>
</feature>
<evidence type="ECO:0000256" key="9">
    <source>
        <dbReference type="SAM" id="MobiDB-lite"/>
    </source>
</evidence>
<accession>A0AAE1N2B2</accession>
<evidence type="ECO:0000313" key="12">
    <source>
        <dbReference type="Proteomes" id="UP001293593"/>
    </source>
</evidence>
<protein>
    <recommendedName>
        <fullName evidence="10">C2H2-type domain-containing protein</fullName>
    </recommendedName>
</protein>
<keyword evidence="1" id="KW-0479">Metal-binding</keyword>
<dbReference type="GO" id="GO:0005634">
    <property type="term" value="C:nucleus"/>
    <property type="evidence" value="ECO:0007669"/>
    <property type="project" value="TreeGrafter"/>
</dbReference>
<proteinExistence type="predicted"/>
<evidence type="ECO:0000256" key="5">
    <source>
        <dbReference type="ARBA" id="ARBA00023015"/>
    </source>
</evidence>
<dbReference type="SMART" id="SM00355">
    <property type="entry name" value="ZnF_C2H2"/>
    <property type="match status" value="3"/>
</dbReference>
<feature type="compositionally biased region" description="Pro residues" evidence="9">
    <location>
        <begin position="21"/>
        <end position="35"/>
    </location>
</feature>
<dbReference type="InterPro" id="IPR055185">
    <property type="entry name" value="C2CH-4th_BIRD-IDD"/>
</dbReference>
<dbReference type="PANTHER" id="PTHR10593:SF231">
    <property type="entry name" value="PROTEIN INDETERMINATE-DOMAIN 13-RELATED"/>
    <property type="match status" value="1"/>
</dbReference>
<organism evidence="11 12">
    <name type="scientific">Acacia crassicarpa</name>
    <name type="common">northern wattle</name>
    <dbReference type="NCBI Taxonomy" id="499986"/>
    <lineage>
        <taxon>Eukaryota</taxon>
        <taxon>Viridiplantae</taxon>
        <taxon>Streptophyta</taxon>
        <taxon>Embryophyta</taxon>
        <taxon>Tracheophyta</taxon>
        <taxon>Spermatophyta</taxon>
        <taxon>Magnoliopsida</taxon>
        <taxon>eudicotyledons</taxon>
        <taxon>Gunneridae</taxon>
        <taxon>Pentapetalae</taxon>
        <taxon>rosids</taxon>
        <taxon>fabids</taxon>
        <taxon>Fabales</taxon>
        <taxon>Fabaceae</taxon>
        <taxon>Caesalpinioideae</taxon>
        <taxon>mimosoid clade</taxon>
        <taxon>Acacieae</taxon>
        <taxon>Acacia</taxon>
    </lineage>
</organism>
<feature type="compositionally biased region" description="Polar residues" evidence="9">
    <location>
        <begin position="321"/>
        <end position="337"/>
    </location>
</feature>
<feature type="region of interest" description="Disordered" evidence="9">
    <location>
        <begin position="285"/>
        <end position="343"/>
    </location>
</feature>
<dbReference type="InterPro" id="IPR055187">
    <property type="entry name" value="C2CH-3rd_BIRD-IDD"/>
</dbReference>
<feature type="compositionally biased region" description="Polar residues" evidence="9">
    <location>
        <begin position="290"/>
        <end position="299"/>
    </location>
</feature>
<feature type="domain" description="C2H2-type" evidence="10">
    <location>
        <begin position="66"/>
        <end position="88"/>
    </location>
</feature>
<keyword evidence="4" id="KW-0862">Zinc</keyword>
<dbReference type="Pfam" id="PF00096">
    <property type="entry name" value="zf-C2H2"/>
    <property type="match status" value="1"/>
</dbReference>
<gene>
    <name evidence="11" type="ORF">QN277_012959</name>
</gene>
<dbReference type="AlphaFoldDB" id="A0AAE1N2B2"/>
<feature type="region of interest" description="Disordered" evidence="9">
    <location>
        <begin position="435"/>
        <end position="459"/>
    </location>
</feature>
<dbReference type="EMBL" id="JAWXYG010000002">
    <property type="protein sequence ID" value="KAK4281471.1"/>
    <property type="molecule type" value="Genomic_DNA"/>
</dbReference>
<dbReference type="PROSITE" id="PS00028">
    <property type="entry name" value="ZINC_FINGER_C2H2_1"/>
    <property type="match status" value="1"/>
</dbReference>
<dbReference type="FunFam" id="3.30.160.60:FF:000131">
    <property type="entry name" value="protein indeterminate-domain 5, chloroplastic-like"/>
    <property type="match status" value="1"/>
</dbReference>
<feature type="compositionally biased region" description="Polar residues" evidence="9">
    <location>
        <begin position="447"/>
        <end position="459"/>
    </location>
</feature>
<keyword evidence="6" id="KW-0238">DNA-binding</keyword>
<dbReference type="PROSITE" id="PS50157">
    <property type="entry name" value="ZINC_FINGER_C2H2_2"/>
    <property type="match status" value="1"/>
</dbReference>
<dbReference type="FunFam" id="3.30.160.60:FF:000554">
    <property type="entry name" value="protein indeterminate-domain 12-like"/>
    <property type="match status" value="1"/>
</dbReference>